<dbReference type="EMBL" id="MUJZ01046923">
    <property type="protein sequence ID" value="OTF74470.1"/>
    <property type="molecule type" value="Genomic_DNA"/>
</dbReference>
<dbReference type="SUPFAM" id="SSF55856">
    <property type="entry name" value="Cytochrome b5-like heme/steroid binding domain"/>
    <property type="match status" value="1"/>
</dbReference>
<dbReference type="Gene3D" id="3.10.120.10">
    <property type="entry name" value="Cytochrome b5-like heme/steroid binding domain"/>
    <property type="match status" value="1"/>
</dbReference>
<dbReference type="Pfam" id="PF00173">
    <property type="entry name" value="Cyt-b5"/>
    <property type="match status" value="1"/>
</dbReference>
<feature type="domain" description="Cytochrome b5 heme-binding" evidence="2">
    <location>
        <begin position="2"/>
        <end position="39"/>
    </location>
</feature>
<name>A0A1Y3B0Y8_EURMA</name>
<reference evidence="3 4" key="1">
    <citation type="submission" date="2017-03" db="EMBL/GenBank/DDBJ databases">
        <title>Genome Survey of Euroglyphus maynei.</title>
        <authorList>
            <person name="Arlian L.G."/>
            <person name="Morgan M.S."/>
            <person name="Rider S.D."/>
        </authorList>
    </citation>
    <scope>NUCLEOTIDE SEQUENCE [LARGE SCALE GENOMIC DNA]</scope>
    <source>
        <strain evidence="3">Arlian Lab</strain>
        <tissue evidence="3">Whole body</tissue>
    </source>
</reference>
<dbReference type="GO" id="GO:0012505">
    <property type="term" value="C:endomembrane system"/>
    <property type="evidence" value="ECO:0007669"/>
    <property type="project" value="TreeGrafter"/>
</dbReference>
<comment type="similarity">
    <text evidence="1">Belongs to the cytochrome b5 family. MAPR subfamily.</text>
</comment>
<evidence type="ECO:0000256" key="1">
    <source>
        <dbReference type="ARBA" id="ARBA00038357"/>
    </source>
</evidence>
<evidence type="ECO:0000313" key="3">
    <source>
        <dbReference type="EMBL" id="OTF74470.1"/>
    </source>
</evidence>
<evidence type="ECO:0000259" key="2">
    <source>
        <dbReference type="Pfam" id="PF00173"/>
    </source>
</evidence>
<comment type="caution">
    <text evidence="3">The sequence shown here is derived from an EMBL/GenBank/DDBJ whole genome shotgun (WGS) entry which is preliminary data.</text>
</comment>
<dbReference type="PANTHER" id="PTHR10281:SF4">
    <property type="entry name" value="NEUFERRICIN"/>
    <property type="match status" value="1"/>
</dbReference>
<organism evidence="3 4">
    <name type="scientific">Euroglyphus maynei</name>
    <name type="common">Mayne's house dust mite</name>
    <dbReference type="NCBI Taxonomy" id="6958"/>
    <lineage>
        <taxon>Eukaryota</taxon>
        <taxon>Metazoa</taxon>
        <taxon>Ecdysozoa</taxon>
        <taxon>Arthropoda</taxon>
        <taxon>Chelicerata</taxon>
        <taxon>Arachnida</taxon>
        <taxon>Acari</taxon>
        <taxon>Acariformes</taxon>
        <taxon>Sarcoptiformes</taxon>
        <taxon>Astigmata</taxon>
        <taxon>Psoroptidia</taxon>
        <taxon>Analgoidea</taxon>
        <taxon>Pyroglyphidae</taxon>
        <taxon>Pyroglyphinae</taxon>
        <taxon>Euroglyphus</taxon>
    </lineage>
</organism>
<feature type="non-terminal residue" evidence="3">
    <location>
        <position position="62"/>
    </location>
</feature>
<dbReference type="AlphaFoldDB" id="A0A1Y3B0Y8"/>
<accession>A0A1Y3B0Y8</accession>
<dbReference type="InterPro" id="IPR001199">
    <property type="entry name" value="Cyt_B5-like_heme/steroid-bd"/>
</dbReference>
<sequence length="62" mass="7091">MGIVYNVSDGHYYHPGGSYAFFAGRDGTRAFLTGEFDNVDELRDDISDLDESYFNGMEQWIK</sequence>
<dbReference type="PANTHER" id="PTHR10281">
    <property type="entry name" value="MEMBRANE-ASSOCIATED PROGESTERONE RECEPTOR COMPONENT-RELATED"/>
    <property type="match status" value="1"/>
</dbReference>
<dbReference type="OrthoDB" id="10257697at2759"/>
<dbReference type="GO" id="GO:0016020">
    <property type="term" value="C:membrane"/>
    <property type="evidence" value="ECO:0007669"/>
    <property type="project" value="TreeGrafter"/>
</dbReference>
<protein>
    <recommendedName>
        <fullName evidence="2">Cytochrome b5 heme-binding domain-containing protein</fullName>
    </recommendedName>
</protein>
<dbReference type="InterPro" id="IPR050577">
    <property type="entry name" value="MAPR/NEUFC/NENF-like"/>
</dbReference>
<keyword evidence="4" id="KW-1185">Reference proteome</keyword>
<evidence type="ECO:0000313" key="4">
    <source>
        <dbReference type="Proteomes" id="UP000194236"/>
    </source>
</evidence>
<proteinExistence type="inferred from homology"/>
<dbReference type="Proteomes" id="UP000194236">
    <property type="component" value="Unassembled WGS sequence"/>
</dbReference>
<gene>
    <name evidence="3" type="ORF">BLA29_015512</name>
</gene>
<dbReference type="InterPro" id="IPR036400">
    <property type="entry name" value="Cyt_B5-like_heme/steroid_sf"/>
</dbReference>